<keyword evidence="1" id="KW-0472">Membrane</keyword>
<dbReference type="EMBL" id="VSRR010044074">
    <property type="protein sequence ID" value="MPC76729.1"/>
    <property type="molecule type" value="Genomic_DNA"/>
</dbReference>
<comment type="caution">
    <text evidence="2">The sequence shown here is derived from an EMBL/GenBank/DDBJ whole genome shotgun (WGS) entry which is preliminary data.</text>
</comment>
<dbReference type="Proteomes" id="UP000324222">
    <property type="component" value="Unassembled WGS sequence"/>
</dbReference>
<keyword evidence="1" id="KW-0812">Transmembrane</keyword>
<evidence type="ECO:0000313" key="3">
    <source>
        <dbReference type="Proteomes" id="UP000324222"/>
    </source>
</evidence>
<proteinExistence type="predicted"/>
<dbReference type="AlphaFoldDB" id="A0A5B7I4F6"/>
<evidence type="ECO:0000313" key="2">
    <source>
        <dbReference type="EMBL" id="MPC76729.1"/>
    </source>
</evidence>
<keyword evidence="3" id="KW-1185">Reference proteome</keyword>
<feature type="transmembrane region" description="Helical" evidence="1">
    <location>
        <begin position="83"/>
        <end position="111"/>
    </location>
</feature>
<reference evidence="2 3" key="1">
    <citation type="submission" date="2019-05" db="EMBL/GenBank/DDBJ databases">
        <title>Another draft genome of Portunus trituberculatus and its Hox gene families provides insights of decapod evolution.</title>
        <authorList>
            <person name="Jeong J.-H."/>
            <person name="Song I."/>
            <person name="Kim S."/>
            <person name="Choi T."/>
            <person name="Kim D."/>
            <person name="Ryu S."/>
            <person name="Kim W."/>
        </authorList>
    </citation>
    <scope>NUCLEOTIDE SEQUENCE [LARGE SCALE GENOMIC DNA]</scope>
    <source>
        <tissue evidence="2">Muscle</tissue>
    </source>
</reference>
<organism evidence="2 3">
    <name type="scientific">Portunus trituberculatus</name>
    <name type="common">Swimming crab</name>
    <name type="synonym">Neptunus trituberculatus</name>
    <dbReference type="NCBI Taxonomy" id="210409"/>
    <lineage>
        <taxon>Eukaryota</taxon>
        <taxon>Metazoa</taxon>
        <taxon>Ecdysozoa</taxon>
        <taxon>Arthropoda</taxon>
        <taxon>Crustacea</taxon>
        <taxon>Multicrustacea</taxon>
        <taxon>Malacostraca</taxon>
        <taxon>Eumalacostraca</taxon>
        <taxon>Eucarida</taxon>
        <taxon>Decapoda</taxon>
        <taxon>Pleocyemata</taxon>
        <taxon>Brachyura</taxon>
        <taxon>Eubrachyura</taxon>
        <taxon>Portunoidea</taxon>
        <taxon>Portunidae</taxon>
        <taxon>Portuninae</taxon>
        <taxon>Portunus</taxon>
    </lineage>
</organism>
<keyword evidence="1" id="KW-1133">Transmembrane helix</keyword>
<evidence type="ECO:0000256" key="1">
    <source>
        <dbReference type="SAM" id="Phobius"/>
    </source>
</evidence>
<sequence>MVYESSPSPSLTPVNCQTLFTHQFETKACWPHTGWPGNDASLRQHPTSQDLASLLYEIVDAHQNENKSLTLLKNVDLMVTSDWIRVLVTFLTWFLLPSMIVYLGSTALLHLQAVAM</sequence>
<gene>
    <name evidence="2" type="ORF">E2C01_071156</name>
</gene>
<name>A0A5B7I4F6_PORTR</name>
<protein>
    <submittedName>
        <fullName evidence="2">Uncharacterized protein</fullName>
    </submittedName>
</protein>
<accession>A0A5B7I4F6</accession>